<dbReference type="EMBL" id="CAXDID020000243">
    <property type="protein sequence ID" value="CAL6063017.1"/>
    <property type="molecule type" value="Genomic_DNA"/>
</dbReference>
<keyword evidence="1" id="KW-1133">Transmembrane helix</keyword>
<evidence type="ECO:0000313" key="4">
    <source>
        <dbReference type="Proteomes" id="UP001642409"/>
    </source>
</evidence>
<dbReference type="Proteomes" id="UP001642409">
    <property type="component" value="Unassembled WGS sequence"/>
</dbReference>
<keyword evidence="1" id="KW-0812">Transmembrane</keyword>
<reference evidence="2" key="1">
    <citation type="submission" date="2023-06" db="EMBL/GenBank/DDBJ databases">
        <authorList>
            <person name="Kurt Z."/>
        </authorList>
    </citation>
    <scope>NUCLEOTIDE SEQUENCE</scope>
</reference>
<protein>
    <submittedName>
        <fullName evidence="3">Hypothetical_protein</fullName>
    </submittedName>
</protein>
<keyword evidence="4" id="KW-1185">Reference proteome</keyword>
<keyword evidence="1" id="KW-0472">Membrane</keyword>
<reference evidence="3 4" key="2">
    <citation type="submission" date="2024-07" db="EMBL/GenBank/DDBJ databases">
        <authorList>
            <person name="Akdeniz Z."/>
        </authorList>
    </citation>
    <scope>NUCLEOTIDE SEQUENCE [LARGE SCALE GENOMIC DNA]</scope>
</reference>
<feature type="transmembrane region" description="Helical" evidence="1">
    <location>
        <begin position="43"/>
        <end position="63"/>
    </location>
</feature>
<proteinExistence type="predicted"/>
<evidence type="ECO:0000313" key="3">
    <source>
        <dbReference type="EMBL" id="CAL6063017.1"/>
    </source>
</evidence>
<feature type="transmembrane region" description="Helical" evidence="1">
    <location>
        <begin position="70"/>
        <end position="86"/>
    </location>
</feature>
<accession>A0AA86QTE3</accession>
<name>A0AA86QTE3_9EUKA</name>
<organism evidence="2">
    <name type="scientific">Hexamita inflata</name>
    <dbReference type="NCBI Taxonomy" id="28002"/>
    <lineage>
        <taxon>Eukaryota</taxon>
        <taxon>Metamonada</taxon>
        <taxon>Diplomonadida</taxon>
        <taxon>Hexamitidae</taxon>
        <taxon>Hexamitinae</taxon>
        <taxon>Hexamita</taxon>
    </lineage>
</organism>
<dbReference type="AlphaFoldDB" id="A0AA86QTE3"/>
<dbReference type="EMBL" id="CATOUU010000938">
    <property type="protein sequence ID" value="CAI9961221.1"/>
    <property type="molecule type" value="Genomic_DNA"/>
</dbReference>
<comment type="caution">
    <text evidence="2">The sequence shown here is derived from an EMBL/GenBank/DDBJ whole genome shotgun (WGS) entry which is preliminary data.</text>
</comment>
<evidence type="ECO:0000256" key="1">
    <source>
        <dbReference type="SAM" id="Phobius"/>
    </source>
</evidence>
<sequence>MSLITIIIHSSIALVANAVERALAIHLQSDATQRLFTHLQYNIVFRGRINTTVLFICVVLLLTHSSPTQYLGYSLQLSYSCAVLSLQLCSQLYRFLLKMYFRALYSFLIIYSHRK</sequence>
<evidence type="ECO:0000313" key="2">
    <source>
        <dbReference type="EMBL" id="CAI9961221.1"/>
    </source>
</evidence>
<gene>
    <name evidence="2" type="ORF">HINF_LOCUS48866</name>
    <name evidence="3" type="ORF">HINF_LOCUS50582</name>
</gene>